<evidence type="ECO:0000256" key="5">
    <source>
        <dbReference type="ARBA" id="ARBA00022692"/>
    </source>
</evidence>
<evidence type="ECO:0000256" key="3">
    <source>
        <dbReference type="ARBA" id="ARBA00022475"/>
    </source>
</evidence>
<keyword evidence="12" id="KW-1185">Reference proteome</keyword>
<dbReference type="OrthoDB" id="9794346at2"/>
<sequence length="179" mass="19834">MGFLLAFSRGVDKLNAGFAVIAEYLVLFAVLISAGNALLRYTLNMSSNGLLEIQWYMFAGIVLLGASYTLRLNEHVRVDLLYSTFGTRGRLLIDIFGFIVLFLPVIGYLFSLTFPFFWRSFLSGETSMNAGGLILWPAKASLPLGFGLLFLQGLSELVKRFAALAGLITIETKYEKPLQ</sequence>
<evidence type="ECO:0000259" key="10">
    <source>
        <dbReference type="Pfam" id="PF04290"/>
    </source>
</evidence>
<dbReference type="GO" id="GO:0022857">
    <property type="term" value="F:transmembrane transporter activity"/>
    <property type="evidence" value="ECO:0007669"/>
    <property type="project" value="UniProtKB-UniRule"/>
</dbReference>
<feature type="transmembrane region" description="Helical" evidence="9">
    <location>
        <begin position="21"/>
        <end position="41"/>
    </location>
</feature>
<evidence type="ECO:0000256" key="4">
    <source>
        <dbReference type="ARBA" id="ARBA00022519"/>
    </source>
</evidence>
<organism evidence="11 12">
    <name type="scientific">Aureimonas flava</name>
    <dbReference type="NCBI Taxonomy" id="2320271"/>
    <lineage>
        <taxon>Bacteria</taxon>
        <taxon>Pseudomonadati</taxon>
        <taxon>Pseudomonadota</taxon>
        <taxon>Alphaproteobacteria</taxon>
        <taxon>Hyphomicrobiales</taxon>
        <taxon>Aurantimonadaceae</taxon>
        <taxon>Aureimonas</taxon>
    </lineage>
</organism>
<keyword evidence="7 9" id="KW-0472">Membrane</keyword>
<dbReference type="Proteomes" id="UP000265750">
    <property type="component" value="Unassembled WGS sequence"/>
</dbReference>
<evidence type="ECO:0000256" key="9">
    <source>
        <dbReference type="RuleBase" id="RU369079"/>
    </source>
</evidence>
<evidence type="ECO:0000256" key="7">
    <source>
        <dbReference type="ARBA" id="ARBA00023136"/>
    </source>
</evidence>
<name>A0A3A1WK13_9HYPH</name>
<evidence type="ECO:0000313" key="12">
    <source>
        <dbReference type="Proteomes" id="UP000265750"/>
    </source>
</evidence>
<comment type="subcellular location">
    <subcellularLocation>
        <location evidence="1 9">Cell inner membrane</location>
        <topology evidence="1 9">Multi-pass membrane protein</topology>
    </subcellularLocation>
</comment>
<evidence type="ECO:0000256" key="1">
    <source>
        <dbReference type="ARBA" id="ARBA00004429"/>
    </source>
</evidence>
<dbReference type="PANTHER" id="PTHR35011">
    <property type="entry name" value="2,3-DIKETO-L-GULONATE TRAP TRANSPORTER SMALL PERMEASE PROTEIN YIAM"/>
    <property type="match status" value="1"/>
</dbReference>
<dbReference type="AlphaFoldDB" id="A0A3A1WK13"/>
<keyword evidence="6 9" id="KW-1133">Transmembrane helix</keyword>
<comment type="function">
    <text evidence="9">Part of the tripartite ATP-independent periplasmic (TRAP) transport system.</text>
</comment>
<comment type="subunit">
    <text evidence="9">The complex comprises the extracytoplasmic solute receptor protein and the two transmembrane proteins.</text>
</comment>
<dbReference type="Pfam" id="PF04290">
    <property type="entry name" value="DctQ"/>
    <property type="match status" value="1"/>
</dbReference>
<keyword evidence="5 9" id="KW-0812">Transmembrane</keyword>
<feature type="transmembrane region" description="Helical" evidence="9">
    <location>
        <begin position="91"/>
        <end position="118"/>
    </location>
</feature>
<dbReference type="PANTHER" id="PTHR35011:SF4">
    <property type="entry name" value="SLL1102 PROTEIN"/>
    <property type="match status" value="1"/>
</dbReference>
<gene>
    <name evidence="11" type="ORF">D3218_09080</name>
</gene>
<reference evidence="12" key="1">
    <citation type="submission" date="2018-09" db="EMBL/GenBank/DDBJ databases">
        <authorList>
            <person name="Tuo L."/>
        </authorList>
    </citation>
    <scope>NUCLEOTIDE SEQUENCE [LARGE SCALE GENOMIC DNA]</scope>
    <source>
        <strain evidence="12">M2BS4Y-1</strain>
    </source>
</reference>
<evidence type="ECO:0000313" key="11">
    <source>
        <dbReference type="EMBL" id="RIY01490.1"/>
    </source>
</evidence>
<evidence type="ECO:0000256" key="6">
    <source>
        <dbReference type="ARBA" id="ARBA00022989"/>
    </source>
</evidence>
<proteinExistence type="inferred from homology"/>
<dbReference type="InterPro" id="IPR007387">
    <property type="entry name" value="TRAP_DctQ"/>
</dbReference>
<keyword evidence="4 9" id="KW-0997">Cell inner membrane</keyword>
<feature type="transmembrane region" description="Helical" evidence="9">
    <location>
        <begin position="130"/>
        <end position="151"/>
    </location>
</feature>
<comment type="caution">
    <text evidence="11">The sequence shown here is derived from an EMBL/GenBank/DDBJ whole genome shotgun (WGS) entry which is preliminary data.</text>
</comment>
<keyword evidence="2 9" id="KW-0813">Transport</keyword>
<evidence type="ECO:0000256" key="2">
    <source>
        <dbReference type="ARBA" id="ARBA00022448"/>
    </source>
</evidence>
<evidence type="ECO:0000256" key="8">
    <source>
        <dbReference type="ARBA" id="ARBA00038436"/>
    </source>
</evidence>
<feature type="domain" description="Tripartite ATP-independent periplasmic transporters DctQ component" evidence="10">
    <location>
        <begin position="30"/>
        <end position="161"/>
    </location>
</feature>
<protein>
    <recommendedName>
        <fullName evidence="9">TRAP transporter small permease protein</fullName>
    </recommendedName>
</protein>
<accession>A0A3A1WK13</accession>
<dbReference type="RefSeq" id="WP_119539698.1">
    <property type="nucleotide sequence ID" value="NZ_QYRN01000004.1"/>
</dbReference>
<feature type="transmembrane region" description="Helical" evidence="9">
    <location>
        <begin position="53"/>
        <end position="70"/>
    </location>
</feature>
<comment type="similarity">
    <text evidence="8 9">Belongs to the TRAP transporter small permease family.</text>
</comment>
<dbReference type="EMBL" id="QYRN01000004">
    <property type="protein sequence ID" value="RIY01490.1"/>
    <property type="molecule type" value="Genomic_DNA"/>
</dbReference>
<dbReference type="InterPro" id="IPR055348">
    <property type="entry name" value="DctQ"/>
</dbReference>
<dbReference type="GO" id="GO:0005886">
    <property type="term" value="C:plasma membrane"/>
    <property type="evidence" value="ECO:0007669"/>
    <property type="project" value="UniProtKB-SubCell"/>
</dbReference>
<keyword evidence="3" id="KW-1003">Cell membrane</keyword>